<keyword evidence="2" id="KW-0479">Metal-binding</keyword>
<keyword evidence="9" id="KW-1185">Reference proteome</keyword>
<dbReference type="InterPro" id="IPR001138">
    <property type="entry name" value="Zn2Cys6_DnaBD"/>
</dbReference>
<protein>
    <recommendedName>
        <fullName evidence="7">Zn(2)-C6 fungal-type domain-containing protein</fullName>
    </recommendedName>
</protein>
<evidence type="ECO:0000313" key="9">
    <source>
        <dbReference type="Proteomes" id="UP000654913"/>
    </source>
</evidence>
<evidence type="ECO:0000313" key="8">
    <source>
        <dbReference type="EMBL" id="BCS19864.1"/>
    </source>
</evidence>
<dbReference type="GO" id="GO:0000981">
    <property type="term" value="F:DNA-binding transcription factor activity, RNA polymerase II-specific"/>
    <property type="evidence" value="ECO:0007669"/>
    <property type="project" value="InterPro"/>
</dbReference>
<dbReference type="SMART" id="SM00906">
    <property type="entry name" value="Fungal_trans"/>
    <property type="match status" value="1"/>
</dbReference>
<dbReference type="AlphaFoldDB" id="A0A7R7XEG8"/>
<dbReference type="PROSITE" id="PS50048">
    <property type="entry name" value="ZN2_CY6_FUNGAL_2"/>
    <property type="match status" value="1"/>
</dbReference>
<sequence length="525" mass="58855">MKAARACPQCRESKRKCIRAGPGEPCASCHQRELKCGGRLQPSTAATSRKEKEKEKEKEETIVIPNVPWETIVELVEIYLDKLHDRPHSIFHPATLRAQLRDRSLCGTLLYSICAVASKFSSYPDRHGLEIAMAAEAKRRLKADLENVCIENIQACILLSTLSAGNCETSSAALFTRIATSMAEIMHLHSSAMDGTVIARETARRIWWSLYMADRWCFSALGLPRHMDGLGESTDLPLEEIAFRSLSPGQSTLEAPHRPGLWAHMISLVRLFGPIQDSNRRAATNGHNATDTAELDQVVEQLTQQLDDWEGQLPAGVHFTIQNLQDHQHNSLGGLFIALHLAYHYYSSLLYFRFLETRNHTPSSIYNAYAARCKYHASSFSSLLQLSRQLQGCEALYPTVGHMTTVSSAVLLHTMLFGEQEEIPSARRELSANFAALMELQQYWPATTAMINRLMIFQNTCLVSTESHRLDGWMVRFLLEHSLALQKRELSLPVVPAGDQLDAENISAKAKECIENGRYTAFDSL</sequence>
<dbReference type="GO" id="GO:0005634">
    <property type="term" value="C:nucleus"/>
    <property type="evidence" value="ECO:0007669"/>
    <property type="project" value="UniProtKB-SubCell"/>
</dbReference>
<evidence type="ECO:0000256" key="6">
    <source>
        <dbReference type="ARBA" id="ARBA00023242"/>
    </source>
</evidence>
<dbReference type="Proteomes" id="UP000654913">
    <property type="component" value="Chromosome 2"/>
</dbReference>
<dbReference type="CDD" id="cd00067">
    <property type="entry name" value="GAL4"/>
    <property type="match status" value="1"/>
</dbReference>
<evidence type="ECO:0000256" key="5">
    <source>
        <dbReference type="ARBA" id="ARBA00023163"/>
    </source>
</evidence>
<keyword evidence="6" id="KW-0539">Nucleus</keyword>
<dbReference type="InterPro" id="IPR007219">
    <property type="entry name" value="XnlR_reg_dom"/>
</dbReference>
<dbReference type="KEGG" id="apuu:APUU_20296A"/>
<dbReference type="RefSeq" id="XP_041552058.1">
    <property type="nucleotide sequence ID" value="XM_041698921.1"/>
</dbReference>
<dbReference type="GO" id="GO:0008270">
    <property type="term" value="F:zinc ion binding"/>
    <property type="evidence" value="ECO:0007669"/>
    <property type="project" value="InterPro"/>
</dbReference>
<keyword evidence="4" id="KW-0238">DNA-binding</keyword>
<reference evidence="8" key="2">
    <citation type="submission" date="2021-02" db="EMBL/GenBank/DDBJ databases">
        <title>Aspergillus puulaauensis MK2 genome sequence.</title>
        <authorList>
            <person name="Futagami T."/>
            <person name="Mori K."/>
            <person name="Kadooka C."/>
            <person name="Tanaka T."/>
        </authorList>
    </citation>
    <scope>NUCLEOTIDE SEQUENCE</scope>
    <source>
        <strain evidence="8">MK2</strain>
    </source>
</reference>
<gene>
    <name evidence="8" type="ORF">APUU_20296A</name>
</gene>
<evidence type="ECO:0000256" key="4">
    <source>
        <dbReference type="ARBA" id="ARBA00023125"/>
    </source>
</evidence>
<organism evidence="8 9">
    <name type="scientific">Aspergillus puulaauensis</name>
    <dbReference type="NCBI Taxonomy" id="1220207"/>
    <lineage>
        <taxon>Eukaryota</taxon>
        <taxon>Fungi</taxon>
        <taxon>Dikarya</taxon>
        <taxon>Ascomycota</taxon>
        <taxon>Pezizomycotina</taxon>
        <taxon>Eurotiomycetes</taxon>
        <taxon>Eurotiomycetidae</taxon>
        <taxon>Eurotiales</taxon>
        <taxon>Aspergillaceae</taxon>
        <taxon>Aspergillus</taxon>
    </lineage>
</organism>
<keyword evidence="5" id="KW-0804">Transcription</keyword>
<evidence type="ECO:0000256" key="3">
    <source>
        <dbReference type="ARBA" id="ARBA00023015"/>
    </source>
</evidence>
<dbReference type="OrthoDB" id="1924787at2759"/>
<dbReference type="CDD" id="cd12148">
    <property type="entry name" value="fungal_TF_MHR"/>
    <property type="match status" value="1"/>
</dbReference>
<dbReference type="InterPro" id="IPR050815">
    <property type="entry name" value="TF_fung"/>
</dbReference>
<feature type="domain" description="Zn(2)-C6 fungal-type" evidence="7">
    <location>
        <begin position="6"/>
        <end position="36"/>
    </location>
</feature>
<reference evidence="8" key="1">
    <citation type="submission" date="2021-01" db="EMBL/GenBank/DDBJ databases">
        <authorList>
            <consortium name="Aspergillus puulaauensis MK2 genome sequencing consortium"/>
            <person name="Kazuki M."/>
            <person name="Futagami T."/>
        </authorList>
    </citation>
    <scope>NUCLEOTIDE SEQUENCE</scope>
    <source>
        <strain evidence="8">MK2</strain>
    </source>
</reference>
<comment type="subcellular location">
    <subcellularLocation>
        <location evidence="1">Nucleus</location>
    </subcellularLocation>
</comment>
<dbReference type="PROSITE" id="PS00463">
    <property type="entry name" value="ZN2_CY6_FUNGAL_1"/>
    <property type="match status" value="1"/>
</dbReference>
<keyword evidence="3" id="KW-0805">Transcription regulation</keyword>
<dbReference type="SMART" id="SM00066">
    <property type="entry name" value="GAL4"/>
    <property type="match status" value="1"/>
</dbReference>
<dbReference type="EMBL" id="AP024444">
    <property type="protein sequence ID" value="BCS19864.1"/>
    <property type="molecule type" value="Genomic_DNA"/>
</dbReference>
<dbReference type="PANTHER" id="PTHR47338">
    <property type="entry name" value="ZN(II)2CYS6 TRANSCRIPTION FACTOR (EUROFUNG)-RELATED"/>
    <property type="match status" value="1"/>
</dbReference>
<dbReference type="GO" id="GO:0006351">
    <property type="term" value="P:DNA-templated transcription"/>
    <property type="evidence" value="ECO:0007669"/>
    <property type="project" value="InterPro"/>
</dbReference>
<dbReference type="SUPFAM" id="SSF57701">
    <property type="entry name" value="Zn2/Cys6 DNA-binding domain"/>
    <property type="match status" value="1"/>
</dbReference>
<name>A0A7R7XEG8_9EURO</name>
<dbReference type="InterPro" id="IPR036864">
    <property type="entry name" value="Zn2-C6_fun-type_DNA-bd_sf"/>
</dbReference>
<dbReference type="GeneID" id="64969869"/>
<dbReference type="GO" id="GO:0003677">
    <property type="term" value="F:DNA binding"/>
    <property type="evidence" value="ECO:0007669"/>
    <property type="project" value="UniProtKB-KW"/>
</dbReference>
<dbReference type="PANTHER" id="PTHR47338:SF16">
    <property type="entry name" value="TRANSCRIPTION FACTOR, PUTATIVE (AFU_ORTHOLOGUE AFUA_2G09360)-RELATED"/>
    <property type="match status" value="1"/>
</dbReference>
<proteinExistence type="predicted"/>
<dbReference type="Pfam" id="PF04082">
    <property type="entry name" value="Fungal_trans"/>
    <property type="match status" value="1"/>
</dbReference>
<evidence type="ECO:0000259" key="7">
    <source>
        <dbReference type="PROSITE" id="PS50048"/>
    </source>
</evidence>
<evidence type="ECO:0000256" key="1">
    <source>
        <dbReference type="ARBA" id="ARBA00004123"/>
    </source>
</evidence>
<accession>A0A7R7XEG8</accession>
<evidence type="ECO:0000256" key="2">
    <source>
        <dbReference type="ARBA" id="ARBA00022723"/>
    </source>
</evidence>